<organism evidence="4 5">
    <name type="scientific">Roseibium aggregatum</name>
    <dbReference type="NCBI Taxonomy" id="187304"/>
    <lineage>
        <taxon>Bacteria</taxon>
        <taxon>Pseudomonadati</taxon>
        <taxon>Pseudomonadota</taxon>
        <taxon>Alphaproteobacteria</taxon>
        <taxon>Hyphomicrobiales</taxon>
        <taxon>Stappiaceae</taxon>
        <taxon>Roseibium</taxon>
    </lineage>
</organism>
<evidence type="ECO:0000313" key="5">
    <source>
        <dbReference type="Proteomes" id="UP000048926"/>
    </source>
</evidence>
<reference evidence="5" key="1">
    <citation type="submission" date="2015-07" db="EMBL/GenBank/DDBJ databases">
        <authorList>
            <person name="Rodrigo-Torres Lidia"/>
            <person name="Arahal R.David."/>
        </authorList>
    </citation>
    <scope>NUCLEOTIDE SEQUENCE [LARGE SCALE GENOMIC DNA]</scope>
    <source>
        <strain evidence="5">CECT 4801</strain>
    </source>
</reference>
<keyword evidence="2" id="KW-0597">Phosphoprotein</keyword>
<dbReference type="STRING" id="187304.B0E33_24285"/>
<dbReference type="InterPro" id="IPR008207">
    <property type="entry name" value="Sig_transdc_His_kin_Hpt_dom"/>
</dbReference>
<evidence type="ECO:0000256" key="1">
    <source>
        <dbReference type="ARBA" id="ARBA00023012"/>
    </source>
</evidence>
<dbReference type="Proteomes" id="UP000048926">
    <property type="component" value="Unassembled WGS sequence"/>
</dbReference>
<feature type="domain" description="HPt" evidence="3">
    <location>
        <begin position="44"/>
        <end position="147"/>
    </location>
</feature>
<dbReference type="GO" id="GO:0000160">
    <property type="term" value="P:phosphorelay signal transduction system"/>
    <property type="evidence" value="ECO:0007669"/>
    <property type="project" value="UniProtKB-KW"/>
</dbReference>
<dbReference type="SUPFAM" id="SSF47226">
    <property type="entry name" value="Histidine-containing phosphotransfer domain, HPT domain"/>
    <property type="match status" value="1"/>
</dbReference>
<name>A0A0M6Y0D1_9HYPH</name>
<feature type="modified residue" description="Phosphohistidine" evidence="2">
    <location>
        <position position="87"/>
    </location>
</feature>
<dbReference type="PROSITE" id="PS50894">
    <property type="entry name" value="HPT"/>
    <property type="match status" value="1"/>
</dbReference>
<dbReference type="InterPro" id="IPR036641">
    <property type="entry name" value="HPT_dom_sf"/>
</dbReference>
<dbReference type="AlphaFoldDB" id="A0A0M6Y0D1"/>
<keyword evidence="1" id="KW-0902">Two-component regulatory system</keyword>
<dbReference type="RefSeq" id="WP_023001108.1">
    <property type="nucleotide sequence ID" value="NZ_CP045617.1"/>
</dbReference>
<evidence type="ECO:0000256" key="2">
    <source>
        <dbReference type="PROSITE-ProRule" id="PRU00110"/>
    </source>
</evidence>
<sequence length="174" mass="19041">MADTAKDQEYEILSPPSDLRSKVRELTPREAKKFDPVKAAEAALERLSSHFGTWMNNESATLLHAWEAVRAQGLNDDTLAALFQAAHNIKGQALTLGFPLVGEVAASFCHLIETVPSPDKLPLSLVERYVEAIRAMVAEGAKDEANKTGVELLKTLQGVTEEYLAQFPPKPDDV</sequence>
<dbReference type="OrthoDB" id="9786548at2"/>
<gene>
    <name evidence="4" type="ORF">LAL4801_01184</name>
</gene>
<dbReference type="Gene3D" id="1.20.120.160">
    <property type="entry name" value="HPT domain"/>
    <property type="match status" value="1"/>
</dbReference>
<evidence type="ECO:0000313" key="4">
    <source>
        <dbReference type="EMBL" id="CTQ42748.1"/>
    </source>
</evidence>
<protein>
    <submittedName>
        <fullName evidence="4">Hpt domain protein</fullName>
    </submittedName>
</protein>
<keyword evidence="5" id="KW-1185">Reference proteome</keyword>
<evidence type="ECO:0000259" key="3">
    <source>
        <dbReference type="PROSITE" id="PS50894"/>
    </source>
</evidence>
<dbReference type="GO" id="GO:0004672">
    <property type="term" value="F:protein kinase activity"/>
    <property type="evidence" value="ECO:0007669"/>
    <property type="project" value="UniProtKB-ARBA"/>
</dbReference>
<dbReference type="KEGG" id="lagg:B0E33_24285"/>
<proteinExistence type="predicted"/>
<dbReference type="EMBL" id="CXST01000001">
    <property type="protein sequence ID" value="CTQ42748.1"/>
    <property type="molecule type" value="Genomic_DNA"/>
</dbReference>
<accession>A0A0M6Y0D1</accession>
<dbReference type="Pfam" id="PF01627">
    <property type="entry name" value="Hpt"/>
    <property type="match status" value="1"/>
</dbReference>